<comment type="caution">
    <text evidence="2">The sequence shown here is derived from an EMBL/GenBank/DDBJ whole genome shotgun (WGS) entry which is preliminary data.</text>
</comment>
<feature type="transmembrane region" description="Helical" evidence="1">
    <location>
        <begin position="6"/>
        <end position="28"/>
    </location>
</feature>
<keyword evidence="1" id="KW-1133">Transmembrane helix</keyword>
<gene>
    <name evidence="2" type="ORF">BXY45_13645</name>
</gene>
<protein>
    <submittedName>
        <fullName evidence="2">Uncharacterized protein</fullName>
    </submittedName>
</protein>
<dbReference type="AlphaFoldDB" id="A0A315ZR71"/>
<keyword evidence="1" id="KW-0472">Membrane</keyword>
<evidence type="ECO:0000313" key="2">
    <source>
        <dbReference type="EMBL" id="PWJ47613.1"/>
    </source>
</evidence>
<organism evidence="2 3">
    <name type="scientific">Quadrisphaera granulorum</name>
    <dbReference type="NCBI Taxonomy" id="317664"/>
    <lineage>
        <taxon>Bacteria</taxon>
        <taxon>Bacillati</taxon>
        <taxon>Actinomycetota</taxon>
        <taxon>Actinomycetes</taxon>
        <taxon>Kineosporiales</taxon>
        <taxon>Kineosporiaceae</taxon>
        <taxon>Quadrisphaera</taxon>
    </lineage>
</organism>
<name>A0A315ZR71_9ACTN</name>
<dbReference type="Proteomes" id="UP000245469">
    <property type="component" value="Unassembled WGS sequence"/>
</dbReference>
<evidence type="ECO:0000313" key="3">
    <source>
        <dbReference type="Proteomes" id="UP000245469"/>
    </source>
</evidence>
<keyword evidence="3" id="KW-1185">Reference proteome</keyword>
<sequence>MSTVGIILLTAGSFLLLVGLLLVLGVGARNAGVDVRLRRRFLVAALSMGVVLAGVGALLL</sequence>
<keyword evidence="1" id="KW-0812">Transmembrane</keyword>
<dbReference type="EMBL" id="QGDQ01000036">
    <property type="protein sequence ID" value="PWJ47613.1"/>
    <property type="molecule type" value="Genomic_DNA"/>
</dbReference>
<reference evidence="2 3" key="1">
    <citation type="submission" date="2018-03" db="EMBL/GenBank/DDBJ databases">
        <title>Genomic Encyclopedia of Archaeal and Bacterial Type Strains, Phase II (KMG-II): from individual species to whole genera.</title>
        <authorList>
            <person name="Goeker M."/>
        </authorList>
    </citation>
    <scope>NUCLEOTIDE SEQUENCE [LARGE SCALE GENOMIC DNA]</scope>
    <source>
        <strain evidence="2 3">DSM 44889</strain>
    </source>
</reference>
<accession>A0A315ZR71</accession>
<proteinExistence type="predicted"/>
<evidence type="ECO:0000256" key="1">
    <source>
        <dbReference type="SAM" id="Phobius"/>
    </source>
</evidence>
<feature type="transmembrane region" description="Helical" evidence="1">
    <location>
        <begin position="40"/>
        <end position="59"/>
    </location>
</feature>